<dbReference type="GO" id="GO:0042795">
    <property type="term" value="P:snRNA transcription by RNA polymerase II"/>
    <property type="evidence" value="ECO:0007669"/>
    <property type="project" value="TreeGrafter"/>
</dbReference>
<evidence type="ECO:0000256" key="7">
    <source>
        <dbReference type="SAM" id="MobiDB-lite"/>
    </source>
</evidence>
<reference evidence="8" key="1">
    <citation type="journal article" date="2023" name="Plant J.">
        <title>Genome sequences and population genomics provide insights into the demographic history, inbreeding, and mutation load of two 'living fossil' tree species of Dipteronia.</title>
        <authorList>
            <person name="Feng Y."/>
            <person name="Comes H.P."/>
            <person name="Chen J."/>
            <person name="Zhu S."/>
            <person name="Lu R."/>
            <person name="Zhang X."/>
            <person name="Li P."/>
            <person name="Qiu J."/>
            <person name="Olsen K.M."/>
            <person name="Qiu Y."/>
        </authorList>
    </citation>
    <scope>NUCLEOTIDE SEQUENCE</scope>
    <source>
        <strain evidence="8">KIB01</strain>
    </source>
</reference>
<evidence type="ECO:0000313" key="9">
    <source>
        <dbReference type="Proteomes" id="UP001280121"/>
    </source>
</evidence>
<protein>
    <recommendedName>
        <fullName evidence="10">snRNA-activating protein complex subunit 3</fullName>
    </recommendedName>
</protein>
<gene>
    <name evidence="8" type="ORF">Ddye_012517</name>
</gene>
<dbReference type="PANTHER" id="PTHR13421">
    <property type="entry name" value="SNRNA-ACTIVATING PROTEIN COMPLEX SUBUNIT 3"/>
    <property type="match status" value="1"/>
</dbReference>
<dbReference type="EMBL" id="JANJYI010000004">
    <property type="protein sequence ID" value="KAK2652661.1"/>
    <property type="molecule type" value="Genomic_DNA"/>
</dbReference>
<evidence type="ECO:0000256" key="4">
    <source>
        <dbReference type="ARBA" id="ARBA00023125"/>
    </source>
</evidence>
<accession>A0AAE0CIR1</accession>
<comment type="subcellular location">
    <subcellularLocation>
        <location evidence="1">Nucleus</location>
    </subcellularLocation>
</comment>
<comment type="similarity">
    <text evidence="2">Belongs to the SNAPC3/SRD2 family.</text>
</comment>
<dbReference type="Proteomes" id="UP001280121">
    <property type="component" value="Unassembled WGS sequence"/>
</dbReference>
<organism evidence="8 9">
    <name type="scientific">Dipteronia dyeriana</name>
    <dbReference type="NCBI Taxonomy" id="168575"/>
    <lineage>
        <taxon>Eukaryota</taxon>
        <taxon>Viridiplantae</taxon>
        <taxon>Streptophyta</taxon>
        <taxon>Embryophyta</taxon>
        <taxon>Tracheophyta</taxon>
        <taxon>Spermatophyta</taxon>
        <taxon>Magnoliopsida</taxon>
        <taxon>eudicotyledons</taxon>
        <taxon>Gunneridae</taxon>
        <taxon>Pentapetalae</taxon>
        <taxon>rosids</taxon>
        <taxon>malvids</taxon>
        <taxon>Sapindales</taxon>
        <taxon>Sapindaceae</taxon>
        <taxon>Hippocastanoideae</taxon>
        <taxon>Acereae</taxon>
        <taxon>Dipteronia</taxon>
    </lineage>
</organism>
<keyword evidence="9" id="KW-1185">Reference proteome</keyword>
<evidence type="ECO:0000256" key="5">
    <source>
        <dbReference type="ARBA" id="ARBA00023163"/>
    </source>
</evidence>
<evidence type="ECO:0000313" key="8">
    <source>
        <dbReference type="EMBL" id="KAK2652661.1"/>
    </source>
</evidence>
<dbReference type="GO" id="GO:0000978">
    <property type="term" value="F:RNA polymerase II cis-regulatory region sequence-specific DNA binding"/>
    <property type="evidence" value="ECO:0007669"/>
    <property type="project" value="TreeGrafter"/>
</dbReference>
<dbReference type="Pfam" id="PF12251">
    <property type="entry name" value="SNAPC3"/>
    <property type="match status" value="1"/>
</dbReference>
<evidence type="ECO:0000256" key="6">
    <source>
        <dbReference type="ARBA" id="ARBA00023242"/>
    </source>
</evidence>
<comment type="caution">
    <text evidence="8">The sequence shown here is derived from an EMBL/GenBank/DDBJ whole genome shotgun (WGS) entry which is preliminary data.</text>
</comment>
<dbReference type="GO" id="GO:0042796">
    <property type="term" value="P:snRNA transcription by RNA polymerase III"/>
    <property type="evidence" value="ECO:0007669"/>
    <property type="project" value="TreeGrafter"/>
</dbReference>
<dbReference type="GO" id="GO:0003681">
    <property type="term" value="F:bent DNA binding"/>
    <property type="evidence" value="ECO:0007669"/>
    <property type="project" value="TreeGrafter"/>
</dbReference>
<feature type="compositionally biased region" description="Polar residues" evidence="7">
    <location>
        <begin position="98"/>
        <end position="108"/>
    </location>
</feature>
<dbReference type="GO" id="GO:0001046">
    <property type="term" value="F:core promoter sequence-specific DNA binding"/>
    <property type="evidence" value="ECO:0007669"/>
    <property type="project" value="TreeGrafter"/>
</dbReference>
<dbReference type="GO" id="GO:0019185">
    <property type="term" value="C:snRNA-activating protein complex"/>
    <property type="evidence" value="ECO:0007669"/>
    <property type="project" value="TreeGrafter"/>
</dbReference>
<dbReference type="GO" id="GO:0001006">
    <property type="term" value="F:RNA polymerase III type 3 promoter sequence-specific DNA binding"/>
    <property type="evidence" value="ECO:0007669"/>
    <property type="project" value="TreeGrafter"/>
</dbReference>
<dbReference type="AlphaFoldDB" id="A0AAE0CIR1"/>
<keyword evidence="4" id="KW-0238">DNA-binding</keyword>
<dbReference type="GO" id="GO:0005634">
    <property type="term" value="C:nucleus"/>
    <property type="evidence" value="ECO:0007669"/>
    <property type="project" value="UniProtKB-SubCell"/>
</dbReference>
<evidence type="ECO:0000256" key="2">
    <source>
        <dbReference type="ARBA" id="ARBA00010410"/>
    </source>
</evidence>
<evidence type="ECO:0000256" key="3">
    <source>
        <dbReference type="ARBA" id="ARBA00023015"/>
    </source>
</evidence>
<name>A0AAE0CIR1_9ROSI</name>
<keyword evidence="3" id="KW-0805">Transcription regulation</keyword>
<sequence>MEEIESEQTEIPRGGPIYIPNMASRLTKVPDFETCLVRLLQELEAELCCDSSQLCEDDDLSVDELKVYTEEELVGMAMKEAFQDQSNAENSERPGEGESSSTFDSSIVSLSETSCKDVVPRKNYRTPKKRKVQDSYIAKVEQLAMIKLKQDEDKAAARLHSFNSSCKINECSIPSSDNSERMKSLRSTDSAKVKSSDVQEHIAVLYPETLLCVEVYHNTKKMTKTQEFLVLGLQTLTELRDRIYCLTDQIMQKAGEHDPSGYFLIEEVFYNDMRDPFAIDYSEPVFDWLRNSKDEALKKWECIINGELQQKQRVVLGSVAASHLPHFKAIDMHKARFCDLRFRLGAGYLYCHQGDCRHTVVIRDMRFIHPEDIHNRAAYPIVIFQIKQRVQKCNVCKIYRATKVTVDDKWAGENPCYFCDYCYSLLHSNDGAPQYNDFLVYDYLHD</sequence>
<keyword evidence="6" id="KW-0539">Nucleus</keyword>
<evidence type="ECO:0008006" key="10">
    <source>
        <dbReference type="Google" id="ProtNLM"/>
    </source>
</evidence>
<evidence type="ECO:0000256" key="1">
    <source>
        <dbReference type="ARBA" id="ARBA00004123"/>
    </source>
</evidence>
<keyword evidence="5" id="KW-0804">Transcription</keyword>
<feature type="region of interest" description="Disordered" evidence="7">
    <location>
        <begin position="83"/>
        <end position="108"/>
    </location>
</feature>
<dbReference type="PANTHER" id="PTHR13421:SF16">
    <property type="entry name" value="SNRNA-ACTIVATING PROTEIN COMPLEX SUBUNIT 3"/>
    <property type="match status" value="1"/>
</dbReference>
<dbReference type="InterPro" id="IPR022042">
    <property type="entry name" value="snRNA-activating_su3"/>
</dbReference>
<proteinExistence type="inferred from homology"/>